<evidence type="ECO:0000313" key="2">
    <source>
        <dbReference type="Proteomes" id="UP000887540"/>
    </source>
</evidence>
<dbReference type="WBParaSite" id="ACRNAN_scaffold17801.g31952.t1">
    <property type="protein sequence ID" value="ACRNAN_scaffold17801.g31952.t1"/>
    <property type="gene ID" value="ACRNAN_scaffold17801.g31952"/>
</dbReference>
<accession>A0A914D405</accession>
<protein>
    <submittedName>
        <fullName evidence="3">Polynucleotide adenylyltransferase</fullName>
    </submittedName>
</protein>
<dbReference type="PANTHER" id="PTHR10682:SF10">
    <property type="entry name" value="POLYNUCLEOTIDE ADENYLYLTRANSFERASE"/>
    <property type="match status" value="1"/>
</dbReference>
<feature type="domain" description="Poly(A) polymerase nucleotidyltransferase" evidence="1">
    <location>
        <begin position="21"/>
        <end position="139"/>
    </location>
</feature>
<dbReference type="PANTHER" id="PTHR10682">
    <property type="entry name" value="POLY A POLYMERASE"/>
    <property type="match status" value="1"/>
</dbReference>
<dbReference type="InterPro" id="IPR043519">
    <property type="entry name" value="NT_sf"/>
</dbReference>
<dbReference type="Pfam" id="PF20750">
    <property type="entry name" value="PAP_NTPase"/>
    <property type="match status" value="1"/>
</dbReference>
<dbReference type="Gene3D" id="3.30.460.10">
    <property type="entry name" value="Beta Polymerase, domain 2"/>
    <property type="match status" value="1"/>
</dbReference>
<dbReference type="SUPFAM" id="SSF81301">
    <property type="entry name" value="Nucleotidyltransferase"/>
    <property type="match status" value="1"/>
</dbReference>
<sequence length="139" mass="16157">MNINLLAPQQQQSYEGVAQYGVSQPICTKLPTERDIQLTKELDECLRSFNIFEDEEELQQRLNVLRRINSLVKAWVRKVSIQKKIPDEYLDKVGGKLYTFGSYRLGVHTRGADIDSLCVAPRHIDRADFFTSFYEMLKQ</sequence>
<dbReference type="GO" id="GO:0005634">
    <property type="term" value="C:nucleus"/>
    <property type="evidence" value="ECO:0007669"/>
    <property type="project" value="TreeGrafter"/>
</dbReference>
<dbReference type="GO" id="GO:1990817">
    <property type="term" value="F:poly(A) RNA polymerase activity"/>
    <property type="evidence" value="ECO:0007669"/>
    <property type="project" value="TreeGrafter"/>
</dbReference>
<evidence type="ECO:0000259" key="1">
    <source>
        <dbReference type="Pfam" id="PF20750"/>
    </source>
</evidence>
<dbReference type="Proteomes" id="UP000887540">
    <property type="component" value="Unplaced"/>
</dbReference>
<dbReference type="AlphaFoldDB" id="A0A914D405"/>
<name>A0A914D405_9BILA</name>
<proteinExistence type="predicted"/>
<organism evidence="2 3">
    <name type="scientific">Acrobeloides nanus</name>
    <dbReference type="NCBI Taxonomy" id="290746"/>
    <lineage>
        <taxon>Eukaryota</taxon>
        <taxon>Metazoa</taxon>
        <taxon>Ecdysozoa</taxon>
        <taxon>Nematoda</taxon>
        <taxon>Chromadorea</taxon>
        <taxon>Rhabditida</taxon>
        <taxon>Tylenchina</taxon>
        <taxon>Cephalobomorpha</taxon>
        <taxon>Cephaloboidea</taxon>
        <taxon>Cephalobidae</taxon>
        <taxon>Acrobeloides</taxon>
    </lineage>
</organism>
<evidence type="ECO:0000313" key="3">
    <source>
        <dbReference type="WBParaSite" id="ACRNAN_scaffold17801.g31952.t1"/>
    </source>
</evidence>
<keyword evidence="2" id="KW-1185">Reference proteome</keyword>
<reference evidence="3" key="1">
    <citation type="submission" date="2022-11" db="UniProtKB">
        <authorList>
            <consortium name="WormBaseParasite"/>
        </authorList>
    </citation>
    <scope>IDENTIFICATION</scope>
</reference>
<dbReference type="InterPro" id="IPR048840">
    <property type="entry name" value="PolA_pol_NTPase"/>
</dbReference>
<dbReference type="CDD" id="cd05402">
    <property type="entry name" value="NT_PAP_TUTase"/>
    <property type="match status" value="1"/>
</dbReference>